<evidence type="ECO:0000256" key="3">
    <source>
        <dbReference type="ARBA" id="ARBA00022989"/>
    </source>
</evidence>
<feature type="transmembrane region" description="Helical" evidence="5">
    <location>
        <begin position="60"/>
        <end position="79"/>
    </location>
</feature>
<dbReference type="Proteomes" id="UP001501455">
    <property type="component" value="Unassembled WGS sequence"/>
</dbReference>
<protein>
    <recommendedName>
        <fullName evidence="6">Lipopolysaccharide assembly protein A domain-containing protein</fullName>
    </recommendedName>
</protein>
<keyword evidence="4 5" id="KW-0472">Membrane</keyword>
<feature type="transmembrane region" description="Helical" evidence="5">
    <location>
        <begin position="20"/>
        <end position="40"/>
    </location>
</feature>
<evidence type="ECO:0000313" key="8">
    <source>
        <dbReference type="Proteomes" id="UP001501455"/>
    </source>
</evidence>
<keyword evidence="2 5" id="KW-0812">Transmembrane</keyword>
<comment type="caution">
    <text evidence="7">The sequence shown here is derived from an EMBL/GenBank/DDBJ whole genome shotgun (WGS) entry which is preliminary data.</text>
</comment>
<proteinExistence type="predicted"/>
<name>A0ABP6UCF8_9ACTN</name>
<evidence type="ECO:0000256" key="5">
    <source>
        <dbReference type="SAM" id="Phobius"/>
    </source>
</evidence>
<evidence type="ECO:0000259" key="6">
    <source>
        <dbReference type="Pfam" id="PF06305"/>
    </source>
</evidence>
<keyword evidence="3 5" id="KW-1133">Transmembrane helix</keyword>
<gene>
    <name evidence="7" type="ORF">GCM10019016_117370</name>
</gene>
<evidence type="ECO:0000313" key="7">
    <source>
        <dbReference type="EMBL" id="GAA3504624.1"/>
    </source>
</evidence>
<dbReference type="Pfam" id="PF06305">
    <property type="entry name" value="LapA_dom"/>
    <property type="match status" value="1"/>
</dbReference>
<accession>A0ABP6UCF8</accession>
<evidence type="ECO:0000256" key="2">
    <source>
        <dbReference type="ARBA" id="ARBA00022692"/>
    </source>
</evidence>
<dbReference type="RefSeq" id="WP_345584948.1">
    <property type="nucleotide sequence ID" value="NZ_BAAAXF010000082.1"/>
</dbReference>
<organism evidence="7 8">
    <name type="scientific">Streptomyces prasinosporus</name>
    <dbReference type="NCBI Taxonomy" id="68256"/>
    <lineage>
        <taxon>Bacteria</taxon>
        <taxon>Bacillati</taxon>
        <taxon>Actinomycetota</taxon>
        <taxon>Actinomycetes</taxon>
        <taxon>Kitasatosporales</taxon>
        <taxon>Streptomycetaceae</taxon>
        <taxon>Streptomyces</taxon>
        <taxon>Streptomyces albogriseolus group</taxon>
    </lineage>
</organism>
<evidence type="ECO:0000256" key="4">
    <source>
        <dbReference type="ARBA" id="ARBA00023136"/>
    </source>
</evidence>
<keyword evidence="1" id="KW-1003">Cell membrane</keyword>
<reference evidence="8" key="1">
    <citation type="journal article" date="2019" name="Int. J. Syst. Evol. Microbiol.">
        <title>The Global Catalogue of Microorganisms (GCM) 10K type strain sequencing project: providing services to taxonomists for standard genome sequencing and annotation.</title>
        <authorList>
            <consortium name="The Broad Institute Genomics Platform"/>
            <consortium name="The Broad Institute Genome Sequencing Center for Infectious Disease"/>
            <person name="Wu L."/>
            <person name="Ma J."/>
        </authorList>
    </citation>
    <scope>NUCLEOTIDE SEQUENCE [LARGE SCALE GENOMIC DNA]</scope>
    <source>
        <strain evidence="8">JCM 4816</strain>
    </source>
</reference>
<dbReference type="EMBL" id="BAAAXF010000082">
    <property type="protein sequence ID" value="GAA3504624.1"/>
    <property type="molecule type" value="Genomic_DNA"/>
</dbReference>
<sequence length="82" mass="8348">MSPKTSGGDGRAPGGRAPGAVTPARVVGALLGALVLIFVFQNTGTTEIQLLASEISMPLWLALLGTGVVGAVCGALFAWRRR</sequence>
<evidence type="ECO:0000256" key="1">
    <source>
        <dbReference type="ARBA" id="ARBA00022475"/>
    </source>
</evidence>
<dbReference type="InterPro" id="IPR010445">
    <property type="entry name" value="LapA_dom"/>
</dbReference>
<keyword evidence="8" id="KW-1185">Reference proteome</keyword>
<feature type="domain" description="Lipopolysaccharide assembly protein A" evidence="6">
    <location>
        <begin position="41"/>
        <end position="79"/>
    </location>
</feature>